<dbReference type="GO" id="GO:0006506">
    <property type="term" value="P:GPI anchor biosynthetic process"/>
    <property type="evidence" value="ECO:0007669"/>
    <property type="project" value="UniProtKB-UniPathway"/>
</dbReference>
<dbReference type="STRING" id="403673.A0A177WHN6"/>
<evidence type="ECO:0000256" key="9">
    <source>
        <dbReference type="SAM" id="Phobius"/>
    </source>
</evidence>
<evidence type="ECO:0000256" key="2">
    <source>
        <dbReference type="ARBA" id="ARBA00004687"/>
    </source>
</evidence>
<evidence type="ECO:0000313" key="11">
    <source>
        <dbReference type="Proteomes" id="UP000077115"/>
    </source>
</evidence>
<accession>A0A177WHN6</accession>
<keyword evidence="6 9" id="KW-0812">Transmembrane</keyword>
<feature type="transmembrane region" description="Helical" evidence="9">
    <location>
        <begin position="53"/>
        <end position="72"/>
    </location>
</feature>
<evidence type="ECO:0000256" key="4">
    <source>
        <dbReference type="ARBA" id="ARBA00014495"/>
    </source>
</evidence>
<name>A0A177WHN6_BATDL</name>
<keyword evidence="8 9" id="KW-0472">Membrane</keyword>
<dbReference type="VEuPathDB" id="FungiDB:BDEG_23460"/>
<dbReference type="PANTHER" id="PTHR20661">
    <property type="entry name" value="PHOSPHATIDYLINOSITOL-GLYCAN BIOSYNTHESIS CLASS W PROTEIN"/>
    <property type="match status" value="1"/>
</dbReference>
<evidence type="ECO:0000256" key="3">
    <source>
        <dbReference type="ARBA" id="ARBA00007559"/>
    </source>
</evidence>
<dbReference type="GO" id="GO:0005783">
    <property type="term" value="C:endoplasmic reticulum"/>
    <property type="evidence" value="ECO:0007669"/>
    <property type="project" value="TreeGrafter"/>
</dbReference>
<evidence type="ECO:0000313" key="10">
    <source>
        <dbReference type="EMBL" id="OAJ39628.1"/>
    </source>
</evidence>
<dbReference type="eggNOG" id="KOG0411">
    <property type="taxonomic scope" value="Eukaryota"/>
</dbReference>
<dbReference type="PANTHER" id="PTHR20661:SF0">
    <property type="entry name" value="PHOSPHATIDYLINOSITOL-GLYCAN BIOSYNTHESIS CLASS W PROTEIN"/>
    <property type="match status" value="1"/>
</dbReference>
<evidence type="ECO:0000256" key="7">
    <source>
        <dbReference type="ARBA" id="ARBA00022989"/>
    </source>
</evidence>
<feature type="transmembrane region" description="Helical" evidence="9">
    <location>
        <begin position="362"/>
        <end position="382"/>
    </location>
</feature>
<protein>
    <recommendedName>
        <fullName evidence="4">GPI-anchored wall transfer protein 1</fullName>
    </recommendedName>
</protein>
<dbReference type="GO" id="GO:0016020">
    <property type="term" value="C:membrane"/>
    <property type="evidence" value="ECO:0007669"/>
    <property type="project" value="UniProtKB-SubCell"/>
</dbReference>
<feature type="transmembrane region" description="Helical" evidence="9">
    <location>
        <begin position="12"/>
        <end position="32"/>
    </location>
</feature>
<keyword evidence="7 9" id="KW-1133">Transmembrane helix</keyword>
<evidence type="ECO:0000256" key="1">
    <source>
        <dbReference type="ARBA" id="ARBA00004141"/>
    </source>
</evidence>
<comment type="similarity">
    <text evidence="3">Belongs to the PIGW family.</text>
</comment>
<feature type="transmembrane region" description="Helical" evidence="9">
    <location>
        <begin position="288"/>
        <end position="311"/>
    </location>
</feature>
<reference evidence="10 11" key="1">
    <citation type="submission" date="2006-10" db="EMBL/GenBank/DDBJ databases">
        <title>The Genome Sequence of Batrachochytrium dendrobatidis JEL423.</title>
        <authorList>
            <consortium name="The Broad Institute Genome Sequencing Platform"/>
            <person name="Birren B."/>
            <person name="Lander E."/>
            <person name="Galagan J."/>
            <person name="Cuomo C."/>
            <person name="Devon K."/>
            <person name="Jaffe D."/>
            <person name="Butler J."/>
            <person name="Alvarez P."/>
            <person name="Gnerre S."/>
            <person name="Grabherr M."/>
            <person name="Kleber M."/>
            <person name="Mauceli E."/>
            <person name="Brockman W."/>
            <person name="Young S."/>
            <person name="LaButti K."/>
            <person name="Sykes S."/>
            <person name="DeCaprio D."/>
            <person name="Crawford M."/>
            <person name="Koehrsen M."/>
            <person name="Engels R."/>
            <person name="Montgomery P."/>
            <person name="Pearson M."/>
            <person name="Howarth C."/>
            <person name="Larson L."/>
            <person name="White J."/>
            <person name="O'Leary S."/>
            <person name="Kodira C."/>
            <person name="Zeng Q."/>
            <person name="Yandava C."/>
            <person name="Alvarado L."/>
            <person name="Longcore J."/>
            <person name="James T."/>
        </authorList>
    </citation>
    <scope>NUCLEOTIDE SEQUENCE [LARGE SCALE GENOMIC DNA]</scope>
    <source>
        <strain evidence="10 11">JEL423</strain>
    </source>
</reference>
<dbReference type="AlphaFoldDB" id="A0A177WHN6"/>
<dbReference type="InterPro" id="IPR009447">
    <property type="entry name" value="PIGW/GWT1"/>
</dbReference>
<evidence type="ECO:0000256" key="6">
    <source>
        <dbReference type="ARBA" id="ARBA00022692"/>
    </source>
</evidence>
<feature type="transmembrane region" description="Helical" evidence="9">
    <location>
        <begin position="332"/>
        <end position="350"/>
    </location>
</feature>
<dbReference type="OrthoDB" id="15270at2759"/>
<feature type="transmembrane region" description="Helical" evidence="9">
    <location>
        <begin position="155"/>
        <end position="173"/>
    </location>
</feature>
<feature type="transmembrane region" description="Helical" evidence="9">
    <location>
        <begin position="180"/>
        <end position="201"/>
    </location>
</feature>
<feature type="transmembrane region" description="Helical" evidence="9">
    <location>
        <begin position="225"/>
        <end position="243"/>
    </location>
</feature>
<dbReference type="Proteomes" id="UP000077115">
    <property type="component" value="Unassembled WGS sequence"/>
</dbReference>
<dbReference type="UniPathway" id="UPA00196"/>
<sequence length="386" mass="42409">MSITITEWTLTILAAQIAAVLGFIALALVNPLKGSAAKKQTKTAVSGYVPSSVAFRAFLQMLTVTAILAVDFSVFPRRFAKTEMYGTSLMDIGTGAFIFSSGLVSGPRINQKNVSFIAKVIKTSQIVIFPVLFGVLRIAFVKSVNYQEHVSEYGVHWNFFFTLACVSLLATLHGTLFSRVSYAFTAVIIIIGYEIALARGLEQYIISAPRVDIISMNREGICSMAGYYCIFLISAEIGARILPKVQPFNMGMIRFKVLTATVGMSFLLYLVCTLHLDLQVSRRLANASYVFWVTAVCTSLLAGLFVVDHTLSRIFKNSAEQLKDSPVLFQSLNRYQLVAFIVANILTGLLNLSINTLQVSNVYAMGILFVYASIVSSSVVLLNTWK</sequence>
<organism evidence="10 11">
    <name type="scientific">Batrachochytrium dendrobatidis (strain JEL423)</name>
    <dbReference type="NCBI Taxonomy" id="403673"/>
    <lineage>
        <taxon>Eukaryota</taxon>
        <taxon>Fungi</taxon>
        <taxon>Fungi incertae sedis</taxon>
        <taxon>Chytridiomycota</taxon>
        <taxon>Chytridiomycota incertae sedis</taxon>
        <taxon>Chytridiomycetes</taxon>
        <taxon>Rhizophydiales</taxon>
        <taxon>Rhizophydiales incertae sedis</taxon>
        <taxon>Batrachochytrium</taxon>
    </lineage>
</organism>
<feature type="transmembrane region" description="Helical" evidence="9">
    <location>
        <begin position="116"/>
        <end position="140"/>
    </location>
</feature>
<reference evidence="10 11" key="2">
    <citation type="submission" date="2016-05" db="EMBL/GenBank/DDBJ databases">
        <title>Lineage-specific infection strategies underlie the spectrum of fungal disease in amphibians.</title>
        <authorList>
            <person name="Cuomo C.A."/>
            <person name="Farrer R.A."/>
            <person name="James T."/>
            <person name="Longcore J."/>
            <person name="Birren B."/>
        </authorList>
    </citation>
    <scope>NUCLEOTIDE SEQUENCE [LARGE SCALE GENOMIC DNA]</scope>
    <source>
        <strain evidence="10 11">JEL423</strain>
    </source>
</reference>
<dbReference type="GO" id="GO:0072659">
    <property type="term" value="P:protein localization to plasma membrane"/>
    <property type="evidence" value="ECO:0007669"/>
    <property type="project" value="TreeGrafter"/>
</dbReference>
<feature type="transmembrane region" description="Helical" evidence="9">
    <location>
        <begin position="255"/>
        <end position="276"/>
    </location>
</feature>
<evidence type="ECO:0000256" key="5">
    <source>
        <dbReference type="ARBA" id="ARBA00022502"/>
    </source>
</evidence>
<evidence type="ECO:0000256" key="8">
    <source>
        <dbReference type="ARBA" id="ARBA00023136"/>
    </source>
</evidence>
<dbReference type="Pfam" id="PF06423">
    <property type="entry name" value="GWT1"/>
    <property type="match status" value="1"/>
</dbReference>
<gene>
    <name evidence="10" type="ORF">BDEG_23460</name>
</gene>
<comment type="subcellular location">
    <subcellularLocation>
        <location evidence="1">Membrane</location>
        <topology evidence="1">Multi-pass membrane protein</topology>
    </subcellularLocation>
</comment>
<proteinExistence type="inferred from homology"/>
<keyword evidence="5" id="KW-0337">GPI-anchor biosynthesis</keyword>
<dbReference type="EMBL" id="DS022303">
    <property type="protein sequence ID" value="OAJ39628.1"/>
    <property type="molecule type" value="Genomic_DNA"/>
</dbReference>
<dbReference type="GO" id="GO:0032216">
    <property type="term" value="F:glucosaminyl-phosphatidylinositol O-acyltransferase activity"/>
    <property type="evidence" value="ECO:0007669"/>
    <property type="project" value="TreeGrafter"/>
</dbReference>
<comment type="pathway">
    <text evidence="2">Glycolipid biosynthesis; glycosylphosphatidylinositol-anchor biosynthesis.</text>
</comment>